<evidence type="ECO:0000256" key="1">
    <source>
        <dbReference type="ARBA" id="ARBA00008984"/>
    </source>
</evidence>
<evidence type="ECO:0000259" key="2">
    <source>
        <dbReference type="PROSITE" id="PS01148"/>
    </source>
</evidence>
<dbReference type="Proteomes" id="UP000765845">
    <property type="component" value="Unassembled WGS sequence"/>
</dbReference>
<dbReference type="CDD" id="cd00291">
    <property type="entry name" value="SirA_YedF_YeeD"/>
    <property type="match status" value="1"/>
</dbReference>
<gene>
    <name evidence="3" type="ORF">HCU74_10010</name>
</gene>
<dbReference type="InterPro" id="IPR036868">
    <property type="entry name" value="TusA-like_sf"/>
</dbReference>
<dbReference type="InterPro" id="IPR001455">
    <property type="entry name" value="TusA-like"/>
</dbReference>
<organism evidence="3 4">
    <name type="scientific">Spongiibacter thalassae</name>
    <dbReference type="NCBI Taxonomy" id="2721624"/>
    <lineage>
        <taxon>Bacteria</taxon>
        <taxon>Pseudomonadati</taxon>
        <taxon>Pseudomonadota</taxon>
        <taxon>Gammaproteobacteria</taxon>
        <taxon>Cellvibrionales</taxon>
        <taxon>Spongiibacteraceae</taxon>
        <taxon>Spongiibacter</taxon>
    </lineage>
</organism>
<dbReference type="EMBL" id="JAAWWK010000003">
    <property type="protein sequence ID" value="NKI17756.1"/>
    <property type="molecule type" value="Genomic_DNA"/>
</dbReference>
<keyword evidence="4" id="KW-1185">Reference proteome</keyword>
<comment type="caution">
    <text evidence="3">The sequence shown here is derived from an EMBL/GenBank/DDBJ whole genome shotgun (WGS) entry which is preliminary data.</text>
</comment>
<sequence length="76" mass="8367">MSDIDVRVDACGLDCPLPLLKAKQALNRMAKGEVLELLATDAGSQRDFTVFAQQSGNPLLLQEESDGVFRYLLKKN</sequence>
<protein>
    <submittedName>
        <fullName evidence="3">Sulfurtransferase TusA family protein</fullName>
    </submittedName>
</protein>
<evidence type="ECO:0000313" key="3">
    <source>
        <dbReference type="EMBL" id="NKI17756.1"/>
    </source>
</evidence>
<proteinExistence type="inferred from homology"/>
<dbReference type="PANTHER" id="PTHR33279">
    <property type="entry name" value="SULFUR CARRIER PROTEIN YEDF-RELATED"/>
    <property type="match status" value="1"/>
</dbReference>
<dbReference type="Gene3D" id="3.30.110.40">
    <property type="entry name" value="TusA-like domain"/>
    <property type="match status" value="1"/>
</dbReference>
<reference evidence="3 4" key="1">
    <citation type="submission" date="2020-04" db="EMBL/GenBank/DDBJ databases">
        <authorList>
            <person name="Yoon J."/>
        </authorList>
    </citation>
    <scope>NUCLEOTIDE SEQUENCE [LARGE SCALE GENOMIC DNA]</scope>
    <source>
        <strain evidence="3 4">KMU-166</strain>
    </source>
</reference>
<name>A0ABX1GFN1_9GAMM</name>
<dbReference type="SUPFAM" id="SSF64307">
    <property type="entry name" value="SirA-like"/>
    <property type="match status" value="1"/>
</dbReference>
<evidence type="ECO:0000313" key="4">
    <source>
        <dbReference type="Proteomes" id="UP000765845"/>
    </source>
</evidence>
<accession>A0ABX1GFN1</accession>
<dbReference type="Pfam" id="PF01206">
    <property type="entry name" value="TusA"/>
    <property type="match status" value="1"/>
</dbReference>
<feature type="domain" description="UPF0033" evidence="2">
    <location>
        <begin position="8"/>
        <end position="32"/>
    </location>
</feature>
<dbReference type="PANTHER" id="PTHR33279:SF2">
    <property type="entry name" value="SULFUR CARRIER PROTEIN TUSA"/>
    <property type="match status" value="1"/>
</dbReference>
<comment type="similarity">
    <text evidence="1">Belongs to the sulfur carrier protein TusA family.</text>
</comment>
<dbReference type="RefSeq" id="WP_168450297.1">
    <property type="nucleotide sequence ID" value="NZ_JAAWWK010000003.1"/>
</dbReference>
<dbReference type="PROSITE" id="PS01148">
    <property type="entry name" value="UPF0033"/>
    <property type="match status" value="1"/>
</dbReference>